<gene>
    <name evidence="2" type="ORF">QRX50_42710</name>
</gene>
<dbReference type="GO" id="GO:0006950">
    <property type="term" value="P:response to stress"/>
    <property type="evidence" value="ECO:0007669"/>
    <property type="project" value="TreeGrafter"/>
</dbReference>
<dbReference type="PANTHER" id="PTHR33164:SF99">
    <property type="entry name" value="MARR FAMILY REGULATORY PROTEIN"/>
    <property type="match status" value="1"/>
</dbReference>
<keyword evidence="3" id="KW-1185">Reference proteome</keyword>
<sequence length="146" mass="16022">MSSAPETPAVVTRRLGYLLKHAQLRLAELQEPLLAPHGVTGRQVAVLALLADGEPQSQQEAAARLGVDRTTMVQLVDELEDKALVRRQVDPADRRRRIVTPTEEGLRVLTAATEASEEAERRLLGPLGGREADGLREALWAVVHQR</sequence>
<accession>A0A9Y2MWJ5</accession>
<dbReference type="SUPFAM" id="SSF46785">
    <property type="entry name" value="Winged helix' DNA-binding domain"/>
    <property type="match status" value="1"/>
</dbReference>
<dbReference type="RefSeq" id="WP_285968773.1">
    <property type="nucleotide sequence ID" value="NZ_CP127294.1"/>
</dbReference>
<evidence type="ECO:0000259" key="1">
    <source>
        <dbReference type="PROSITE" id="PS50995"/>
    </source>
</evidence>
<proteinExistence type="predicted"/>
<reference evidence="2 3" key="1">
    <citation type="submission" date="2023-06" db="EMBL/GenBank/DDBJ databases">
        <authorList>
            <person name="Oyuntsetseg B."/>
            <person name="Kim S.B."/>
        </authorList>
    </citation>
    <scope>NUCLEOTIDE SEQUENCE [LARGE SCALE GENOMIC DNA]</scope>
    <source>
        <strain evidence="2 3">2-15</strain>
    </source>
</reference>
<dbReference type="KEGG" id="acab:QRX50_42710"/>
<dbReference type="SMART" id="SM00347">
    <property type="entry name" value="HTH_MARR"/>
    <property type="match status" value="1"/>
</dbReference>
<dbReference type="InterPro" id="IPR039422">
    <property type="entry name" value="MarR/SlyA-like"/>
</dbReference>
<protein>
    <submittedName>
        <fullName evidence="2">MarR family transcriptional regulator</fullName>
    </submittedName>
</protein>
<organism evidence="2 3">
    <name type="scientific">Amycolatopsis carbonis</name>
    <dbReference type="NCBI Taxonomy" id="715471"/>
    <lineage>
        <taxon>Bacteria</taxon>
        <taxon>Bacillati</taxon>
        <taxon>Actinomycetota</taxon>
        <taxon>Actinomycetes</taxon>
        <taxon>Pseudonocardiales</taxon>
        <taxon>Pseudonocardiaceae</taxon>
        <taxon>Amycolatopsis</taxon>
    </lineage>
</organism>
<dbReference type="InterPro" id="IPR000835">
    <property type="entry name" value="HTH_MarR-typ"/>
</dbReference>
<evidence type="ECO:0000313" key="3">
    <source>
        <dbReference type="Proteomes" id="UP001236014"/>
    </source>
</evidence>
<dbReference type="InterPro" id="IPR036388">
    <property type="entry name" value="WH-like_DNA-bd_sf"/>
</dbReference>
<name>A0A9Y2MWJ5_9PSEU</name>
<dbReference type="PROSITE" id="PS50995">
    <property type="entry name" value="HTH_MARR_2"/>
    <property type="match status" value="1"/>
</dbReference>
<dbReference type="InterPro" id="IPR036390">
    <property type="entry name" value="WH_DNA-bd_sf"/>
</dbReference>
<dbReference type="Pfam" id="PF12802">
    <property type="entry name" value="MarR_2"/>
    <property type="match status" value="1"/>
</dbReference>
<dbReference type="Proteomes" id="UP001236014">
    <property type="component" value="Chromosome"/>
</dbReference>
<dbReference type="EMBL" id="CP127294">
    <property type="protein sequence ID" value="WIX78039.1"/>
    <property type="molecule type" value="Genomic_DNA"/>
</dbReference>
<feature type="domain" description="HTH marR-type" evidence="1">
    <location>
        <begin position="12"/>
        <end position="144"/>
    </location>
</feature>
<dbReference type="GO" id="GO:0003700">
    <property type="term" value="F:DNA-binding transcription factor activity"/>
    <property type="evidence" value="ECO:0007669"/>
    <property type="project" value="InterPro"/>
</dbReference>
<dbReference type="PRINTS" id="PR00598">
    <property type="entry name" value="HTHMARR"/>
</dbReference>
<dbReference type="PANTHER" id="PTHR33164">
    <property type="entry name" value="TRANSCRIPTIONAL REGULATOR, MARR FAMILY"/>
    <property type="match status" value="1"/>
</dbReference>
<dbReference type="AlphaFoldDB" id="A0A9Y2MWJ5"/>
<dbReference type="Gene3D" id="1.10.10.10">
    <property type="entry name" value="Winged helix-like DNA-binding domain superfamily/Winged helix DNA-binding domain"/>
    <property type="match status" value="1"/>
</dbReference>
<evidence type="ECO:0000313" key="2">
    <source>
        <dbReference type="EMBL" id="WIX78039.1"/>
    </source>
</evidence>